<keyword evidence="1" id="KW-1133">Transmembrane helix</keyword>
<reference evidence="4" key="1">
    <citation type="submission" date="2017-02" db="UniProtKB">
        <authorList>
            <consortium name="WormBaseParasite"/>
        </authorList>
    </citation>
    <scope>IDENTIFICATION</scope>
</reference>
<protein>
    <submittedName>
        <fullName evidence="4">Ovule protein</fullName>
    </submittedName>
</protein>
<evidence type="ECO:0000313" key="2">
    <source>
        <dbReference type="EMBL" id="VDL85211.1"/>
    </source>
</evidence>
<feature type="transmembrane region" description="Helical" evidence="1">
    <location>
        <begin position="80"/>
        <end position="100"/>
    </location>
</feature>
<evidence type="ECO:0000313" key="4">
    <source>
        <dbReference type="WBParaSite" id="NBR_0002142901-mRNA-1"/>
    </source>
</evidence>
<keyword evidence="1" id="KW-0812">Transmembrane</keyword>
<accession>A0A0N4YW07</accession>
<dbReference type="WBParaSite" id="NBR_0002142901-mRNA-1">
    <property type="protein sequence ID" value="NBR_0002142901-mRNA-1"/>
    <property type="gene ID" value="NBR_0002142901"/>
</dbReference>
<proteinExistence type="predicted"/>
<dbReference type="Proteomes" id="UP000271162">
    <property type="component" value="Unassembled WGS sequence"/>
</dbReference>
<evidence type="ECO:0000313" key="3">
    <source>
        <dbReference type="Proteomes" id="UP000271162"/>
    </source>
</evidence>
<organism evidence="4">
    <name type="scientific">Nippostrongylus brasiliensis</name>
    <name type="common">Rat hookworm</name>
    <dbReference type="NCBI Taxonomy" id="27835"/>
    <lineage>
        <taxon>Eukaryota</taxon>
        <taxon>Metazoa</taxon>
        <taxon>Ecdysozoa</taxon>
        <taxon>Nematoda</taxon>
        <taxon>Chromadorea</taxon>
        <taxon>Rhabditida</taxon>
        <taxon>Rhabditina</taxon>
        <taxon>Rhabditomorpha</taxon>
        <taxon>Strongyloidea</taxon>
        <taxon>Heligmosomidae</taxon>
        <taxon>Nippostrongylus</taxon>
    </lineage>
</organism>
<dbReference type="EMBL" id="UYSL01026326">
    <property type="protein sequence ID" value="VDL85211.1"/>
    <property type="molecule type" value="Genomic_DNA"/>
</dbReference>
<keyword evidence="1" id="KW-0472">Membrane</keyword>
<sequence length="103" mass="11937">MKHEVQDNNNQQHLIEEHSKFVAKAFLYPDLSSSIHYWLMACVEYGTPPNDPMITQICSTTADVDTTTIAATVRLPFHSFFFFTFFVLLSPFTTFFLFLLPQH</sequence>
<keyword evidence="3" id="KW-1185">Reference proteome</keyword>
<gene>
    <name evidence="2" type="ORF">NBR_LOCUS21430</name>
</gene>
<dbReference type="AlphaFoldDB" id="A0A0N4YW07"/>
<evidence type="ECO:0000256" key="1">
    <source>
        <dbReference type="SAM" id="Phobius"/>
    </source>
</evidence>
<name>A0A0N4YW07_NIPBR</name>
<reference evidence="2 3" key="2">
    <citation type="submission" date="2018-11" db="EMBL/GenBank/DDBJ databases">
        <authorList>
            <consortium name="Pathogen Informatics"/>
        </authorList>
    </citation>
    <scope>NUCLEOTIDE SEQUENCE [LARGE SCALE GENOMIC DNA]</scope>
</reference>